<dbReference type="Proteomes" id="UP000460435">
    <property type="component" value="Unassembled WGS sequence"/>
</dbReference>
<dbReference type="GO" id="GO:0016887">
    <property type="term" value="F:ATP hydrolysis activity"/>
    <property type="evidence" value="ECO:0007669"/>
    <property type="project" value="InterPro"/>
</dbReference>
<dbReference type="CDD" id="cd03293">
    <property type="entry name" value="ABC_NrtD_SsuB_transporters"/>
    <property type="match status" value="1"/>
</dbReference>
<keyword evidence="3 5" id="KW-0067">ATP-binding</keyword>
<protein>
    <submittedName>
        <fullName evidence="5">ATP-binding cassette domain-containing protein</fullName>
    </submittedName>
</protein>
<dbReference type="AlphaFoldDB" id="A0A7K3LXG9"/>
<dbReference type="PROSITE" id="PS50893">
    <property type="entry name" value="ABC_TRANSPORTER_2"/>
    <property type="match status" value="1"/>
</dbReference>
<sequence>MDPARPLVSLRGVSKTYQAKKGTPVQALTDISLDIAEGEVVTLVGPSGCGKSTLLRLLGGLHMPTEGEMLLAGQRHTGPSHRIGIVYQQPLLLPWKNVIENVLVPIRVRRAKLAPYRERARELLTVLGLDSFAQSYPHQLSGGMQQRVGIARALIQDPEILLMDEPFGALDAMTRDALTVELLRIHEEFRTTIAFVTHSIAESVLLADRVVVMTPRPGRVAQVLPVDLPRPRTLEDVNSERFGQYASGVRTILDEHLGKHTKAVA</sequence>
<evidence type="ECO:0000256" key="1">
    <source>
        <dbReference type="ARBA" id="ARBA00022448"/>
    </source>
</evidence>
<dbReference type="PROSITE" id="PS00211">
    <property type="entry name" value="ABC_TRANSPORTER_1"/>
    <property type="match status" value="1"/>
</dbReference>
<evidence type="ECO:0000259" key="4">
    <source>
        <dbReference type="PROSITE" id="PS50893"/>
    </source>
</evidence>
<dbReference type="SMART" id="SM00382">
    <property type="entry name" value="AAA"/>
    <property type="match status" value="1"/>
</dbReference>
<name>A0A7K3LXG9_9ACTN</name>
<comment type="caution">
    <text evidence="5">The sequence shown here is derived from an EMBL/GenBank/DDBJ whole genome shotgun (WGS) entry which is preliminary data.</text>
</comment>
<evidence type="ECO:0000256" key="2">
    <source>
        <dbReference type="ARBA" id="ARBA00022741"/>
    </source>
</evidence>
<dbReference type="SUPFAM" id="SSF52540">
    <property type="entry name" value="P-loop containing nucleoside triphosphate hydrolases"/>
    <property type="match status" value="1"/>
</dbReference>
<evidence type="ECO:0000313" key="6">
    <source>
        <dbReference type="Proteomes" id="UP000460435"/>
    </source>
</evidence>
<feature type="domain" description="ABC transporter" evidence="4">
    <location>
        <begin position="8"/>
        <end position="240"/>
    </location>
</feature>
<dbReference type="PANTHER" id="PTHR42788">
    <property type="entry name" value="TAURINE IMPORT ATP-BINDING PROTEIN-RELATED"/>
    <property type="match status" value="1"/>
</dbReference>
<dbReference type="Pfam" id="PF00005">
    <property type="entry name" value="ABC_tran"/>
    <property type="match status" value="1"/>
</dbReference>
<evidence type="ECO:0000256" key="3">
    <source>
        <dbReference type="ARBA" id="ARBA00022840"/>
    </source>
</evidence>
<dbReference type="Gene3D" id="3.40.50.300">
    <property type="entry name" value="P-loop containing nucleotide triphosphate hydrolases"/>
    <property type="match status" value="1"/>
</dbReference>
<dbReference type="EMBL" id="WLZY01000001">
    <property type="protein sequence ID" value="NDL55729.1"/>
    <property type="molecule type" value="Genomic_DNA"/>
</dbReference>
<dbReference type="InterPro" id="IPR027417">
    <property type="entry name" value="P-loop_NTPase"/>
</dbReference>
<proteinExistence type="predicted"/>
<organism evidence="5 6">
    <name type="scientific">Phytoactinopolyspora mesophila</name>
    <dbReference type="NCBI Taxonomy" id="2650750"/>
    <lineage>
        <taxon>Bacteria</taxon>
        <taxon>Bacillati</taxon>
        <taxon>Actinomycetota</taxon>
        <taxon>Actinomycetes</taxon>
        <taxon>Jiangellales</taxon>
        <taxon>Jiangellaceae</taxon>
        <taxon>Phytoactinopolyspora</taxon>
    </lineage>
</organism>
<dbReference type="InterPro" id="IPR017871">
    <property type="entry name" value="ABC_transporter-like_CS"/>
</dbReference>
<dbReference type="InterPro" id="IPR050166">
    <property type="entry name" value="ABC_transporter_ATP-bind"/>
</dbReference>
<dbReference type="PANTHER" id="PTHR42788:SF13">
    <property type="entry name" value="ALIPHATIC SULFONATES IMPORT ATP-BINDING PROTEIN SSUB"/>
    <property type="match status" value="1"/>
</dbReference>
<dbReference type="InterPro" id="IPR003439">
    <property type="entry name" value="ABC_transporter-like_ATP-bd"/>
</dbReference>
<keyword evidence="1" id="KW-0813">Transport</keyword>
<keyword evidence="6" id="KW-1185">Reference proteome</keyword>
<evidence type="ECO:0000313" key="5">
    <source>
        <dbReference type="EMBL" id="NDL55729.1"/>
    </source>
</evidence>
<dbReference type="GO" id="GO:0005524">
    <property type="term" value="F:ATP binding"/>
    <property type="evidence" value="ECO:0007669"/>
    <property type="project" value="UniProtKB-KW"/>
</dbReference>
<dbReference type="InterPro" id="IPR003593">
    <property type="entry name" value="AAA+_ATPase"/>
</dbReference>
<reference evidence="5 6" key="1">
    <citation type="submission" date="2019-11" db="EMBL/GenBank/DDBJ databases">
        <authorList>
            <person name="Li X.-J."/>
            <person name="Feng X.-M."/>
        </authorList>
    </citation>
    <scope>NUCLEOTIDE SEQUENCE [LARGE SCALE GENOMIC DNA]</scope>
    <source>
        <strain evidence="5 6">XMNu-373</strain>
    </source>
</reference>
<gene>
    <name evidence="5" type="ORF">F7O44_01450</name>
</gene>
<keyword evidence="2" id="KW-0547">Nucleotide-binding</keyword>
<accession>A0A7K3LXG9</accession>